<dbReference type="GO" id="GO:0005524">
    <property type="term" value="F:ATP binding"/>
    <property type="evidence" value="ECO:0007669"/>
    <property type="project" value="UniProtKB-UniRule"/>
</dbReference>
<organism evidence="15 16">
    <name type="scientific">Pterulicium gracile</name>
    <dbReference type="NCBI Taxonomy" id="1884261"/>
    <lineage>
        <taxon>Eukaryota</taxon>
        <taxon>Fungi</taxon>
        <taxon>Dikarya</taxon>
        <taxon>Basidiomycota</taxon>
        <taxon>Agaricomycotina</taxon>
        <taxon>Agaricomycetes</taxon>
        <taxon>Agaricomycetidae</taxon>
        <taxon>Agaricales</taxon>
        <taxon>Pleurotineae</taxon>
        <taxon>Pterulaceae</taxon>
        <taxon>Pterulicium</taxon>
    </lineage>
</organism>
<sequence>MATISLECLIRSLNPAQKRSVTHPPDRPLQILAGPGSGKTKVLISRIAHLILHHHLPPHSICAVTFTNKAANEMRVRLEKIIGKERTSKVKMGTFHALCAAFLRKYGPSGGQDGEAEETDEVKSNFTVCDSSESQKILRALLKERQDQFADTGATLTDRILSSTISRAKSRGQSSKDLLAALPRASNNGVYANGVSSATVERDRLVAEIYEEYDAELRRNNCLDFDDLLLYGVKLFKGNKKAREWCRHVLVDEFQDTNTVQYRLMLAIASTHKCVTIVGDPDQSIYGWRSAEVENLARMTTDFPKVEQIFLEQNYRSTGPILDTSVAIISQDPSRIPKTLHTTHTSGFTPTLLKLANEKDEAEAVAWEIKRVVAWAGGVVGWGDFAVLLRTNALSRTFESTFQKEGIPCRVLKGHKFFERLEVKDLLAYLQLVDNPAYDPAFRRAVNTPSRGIGEKTIAQIVTRAQARKSSPYTIVQLICASKIPDVKPPVKKKLVGFVKVVEQLGAHAKEGMAAADLTRKLTELLDYHHHLRSTQPDWEARWENVQELITFASEFESKSAADEEEAGEDRDDEWEEADGTTPLRAFLQASMLSSDGDNDDSEGSATEKVTLSTCHAAKGLEWPVVFVPAVEEKMFPLDRSEDIEEERAQALLYLTHTDKRKIAAETMDRKLSVFVSKVLEQTQSIFSTSLPPFELGSSSHKREEICRIIGRKETDPREARRMMDEHNFQRAARRQQVPLARSSGARPWVNQQAPPACTGFGSSRVLHQGEVANMPGVPNGFVSSSSSTRSMAMPSGYFSSSRVLQSNAVACSSNSVASNSNVGKRQATPVLRATSAKPPSGRAETQPESSKKSSQSTLSLASWRLPKGTGELAVPQRNKSTLSIAPASTKEVPRVRQVSPSRTVEATLPPHAGSAANPISLDSPPRSRPPLKSQVQETMTAATVTQDLTVPTKRRLGMGGRTTGYVNKKFKGVQKST</sequence>
<dbReference type="PROSITE" id="PS51217">
    <property type="entry name" value="UVRD_HELICASE_CTER"/>
    <property type="match status" value="1"/>
</dbReference>
<feature type="domain" description="UvrD-like helicase ATP-binding" evidence="13">
    <location>
        <begin position="12"/>
        <end position="318"/>
    </location>
</feature>
<dbReference type="CDD" id="cd17932">
    <property type="entry name" value="DEXQc_UvrD"/>
    <property type="match status" value="1"/>
</dbReference>
<keyword evidence="2 11" id="KW-0547">Nucleotide-binding</keyword>
<dbReference type="InterPro" id="IPR000212">
    <property type="entry name" value="DNA_helicase_UvrD/REP"/>
</dbReference>
<evidence type="ECO:0000259" key="13">
    <source>
        <dbReference type="PROSITE" id="PS51198"/>
    </source>
</evidence>
<evidence type="ECO:0000256" key="7">
    <source>
        <dbReference type="ARBA" id="ARBA00023235"/>
    </source>
</evidence>
<evidence type="ECO:0000256" key="12">
    <source>
        <dbReference type="SAM" id="MobiDB-lite"/>
    </source>
</evidence>
<dbReference type="Proteomes" id="UP000305067">
    <property type="component" value="Unassembled WGS sequence"/>
</dbReference>
<evidence type="ECO:0000256" key="5">
    <source>
        <dbReference type="ARBA" id="ARBA00022840"/>
    </source>
</evidence>
<dbReference type="PANTHER" id="PTHR11070:SF2">
    <property type="entry name" value="ATP-DEPENDENT DNA HELICASE SRS2"/>
    <property type="match status" value="1"/>
</dbReference>
<evidence type="ECO:0000256" key="11">
    <source>
        <dbReference type="PROSITE-ProRule" id="PRU00560"/>
    </source>
</evidence>
<evidence type="ECO:0000256" key="9">
    <source>
        <dbReference type="ARBA" id="ARBA00034808"/>
    </source>
</evidence>
<comment type="catalytic activity">
    <reaction evidence="10">
        <text>ATP + H2O = ADP + phosphate + H(+)</text>
        <dbReference type="Rhea" id="RHEA:13065"/>
        <dbReference type="ChEBI" id="CHEBI:15377"/>
        <dbReference type="ChEBI" id="CHEBI:15378"/>
        <dbReference type="ChEBI" id="CHEBI:30616"/>
        <dbReference type="ChEBI" id="CHEBI:43474"/>
        <dbReference type="ChEBI" id="CHEBI:456216"/>
        <dbReference type="EC" id="5.6.2.4"/>
    </reaction>
</comment>
<dbReference type="PANTHER" id="PTHR11070">
    <property type="entry name" value="UVRD / RECB / PCRA DNA HELICASE FAMILY MEMBER"/>
    <property type="match status" value="1"/>
</dbReference>
<comment type="similarity">
    <text evidence="1">Belongs to the helicase family. UvrD subfamily.</text>
</comment>
<feature type="compositionally biased region" description="Acidic residues" evidence="12">
    <location>
        <begin position="563"/>
        <end position="579"/>
    </location>
</feature>
<feature type="compositionally biased region" description="Basic residues" evidence="12">
    <location>
        <begin position="969"/>
        <end position="978"/>
    </location>
</feature>
<dbReference type="Pfam" id="PF00580">
    <property type="entry name" value="UvrD-helicase"/>
    <property type="match status" value="1"/>
</dbReference>
<feature type="region of interest" description="Disordered" evidence="12">
    <location>
        <begin position="815"/>
        <end position="978"/>
    </location>
</feature>
<evidence type="ECO:0000256" key="8">
    <source>
        <dbReference type="ARBA" id="ARBA00034617"/>
    </source>
</evidence>
<dbReference type="PROSITE" id="PS51198">
    <property type="entry name" value="UVRD_HELICASE_ATP_BIND"/>
    <property type="match status" value="1"/>
</dbReference>
<dbReference type="Gene3D" id="1.10.486.10">
    <property type="entry name" value="PCRA, domain 4"/>
    <property type="match status" value="1"/>
</dbReference>
<keyword evidence="5 11" id="KW-0067">ATP-binding</keyword>
<gene>
    <name evidence="15" type="ORF">BDV98DRAFT_594875</name>
</gene>
<keyword evidence="7" id="KW-0413">Isomerase</keyword>
<evidence type="ECO:0000259" key="14">
    <source>
        <dbReference type="PROSITE" id="PS51217"/>
    </source>
</evidence>
<protein>
    <recommendedName>
        <fullName evidence="9">DNA 3'-5' helicase</fullName>
        <ecNumber evidence="9">5.6.2.4</ecNumber>
    </recommendedName>
</protein>
<evidence type="ECO:0000256" key="3">
    <source>
        <dbReference type="ARBA" id="ARBA00022801"/>
    </source>
</evidence>
<feature type="compositionally biased region" description="Polar residues" evidence="12">
    <location>
        <begin position="934"/>
        <end position="950"/>
    </location>
</feature>
<dbReference type="InterPro" id="IPR027417">
    <property type="entry name" value="P-loop_NTPase"/>
</dbReference>
<dbReference type="GO" id="GO:0016787">
    <property type="term" value="F:hydrolase activity"/>
    <property type="evidence" value="ECO:0007669"/>
    <property type="project" value="UniProtKB-UniRule"/>
</dbReference>
<feature type="domain" description="UvrD-like helicase C-terminal" evidence="14">
    <location>
        <begin position="319"/>
        <end position="620"/>
    </location>
</feature>
<reference evidence="15 16" key="1">
    <citation type="journal article" date="2019" name="Nat. Ecol. Evol.">
        <title>Megaphylogeny resolves global patterns of mushroom evolution.</title>
        <authorList>
            <person name="Varga T."/>
            <person name="Krizsan K."/>
            <person name="Foldi C."/>
            <person name="Dima B."/>
            <person name="Sanchez-Garcia M."/>
            <person name="Sanchez-Ramirez S."/>
            <person name="Szollosi G.J."/>
            <person name="Szarkandi J.G."/>
            <person name="Papp V."/>
            <person name="Albert L."/>
            <person name="Andreopoulos W."/>
            <person name="Angelini C."/>
            <person name="Antonin V."/>
            <person name="Barry K.W."/>
            <person name="Bougher N.L."/>
            <person name="Buchanan P."/>
            <person name="Buyck B."/>
            <person name="Bense V."/>
            <person name="Catcheside P."/>
            <person name="Chovatia M."/>
            <person name="Cooper J."/>
            <person name="Damon W."/>
            <person name="Desjardin D."/>
            <person name="Finy P."/>
            <person name="Geml J."/>
            <person name="Haridas S."/>
            <person name="Hughes K."/>
            <person name="Justo A."/>
            <person name="Karasinski D."/>
            <person name="Kautmanova I."/>
            <person name="Kiss B."/>
            <person name="Kocsube S."/>
            <person name="Kotiranta H."/>
            <person name="LaButti K.M."/>
            <person name="Lechner B.E."/>
            <person name="Liimatainen K."/>
            <person name="Lipzen A."/>
            <person name="Lukacs Z."/>
            <person name="Mihaltcheva S."/>
            <person name="Morgado L.N."/>
            <person name="Niskanen T."/>
            <person name="Noordeloos M.E."/>
            <person name="Ohm R.A."/>
            <person name="Ortiz-Santana B."/>
            <person name="Ovrebo C."/>
            <person name="Racz N."/>
            <person name="Riley R."/>
            <person name="Savchenko A."/>
            <person name="Shiryaev A."/>
            <person name="Soop K."/>
            <person name="Spirin V."/>
            <person name="Szebenyi C."/>
            <person name="Tomsovsky M."/>
            <person name="Tulloss R.E."/>
            <person name="Uehling J."/>
            <person name="Grigoriev I.V."/>
            <person name="Vagvolgyi C."/>
            <person name="Papp T."/>
            <person name="Martin F.M."/>
            <person name="Miettinen O."/>
            <person name="Hibbett D.S."/>
            <person name="Nagy L.G."/>
        </authorList>
    </citation>
    <scope>NUCLEOTIDE SEQUENCE [LARGE SCALE GENOMIC DNA]</scope>
    <source>
        <strain evidence="15 16">CBS 309.79</strain>
    </source>
</reference>
<keyword evidence="4 11" id="KW-0347">Helicase</keyword>
<comment type="catalytic activity">
    <reaction evidence="8">
        <text>Couples ATP hydrolysis with the unwinding of duplex DNA by translocating in the 3'-5' direction.</text>
        <dbReference type="EC" id="5.6.2.4"/>
    </reaction>
</comment>
<evidence type="ECO:0000256" key="2">
    <source>
        <dbReference type="ARBA" id="ARBA00022741"/>
    </source>
</evidence>
<feature type="region of interest" description="Disordered" evidence="12">
    <location>
        <begin position="557"/>
        <end position="579"/>
    </location>
</feature>
<dbReference type="STRING" id="1884261.A0A5C3QBX0"/>
<dbReference type="EC" id="5.6.2.4" evidence="9"/>
<dbReference type="OrthoDB" id="1470711at2759"/>
<evidence type="ECO:0000256" key="1">
    <source>
        <dbReference type="ARBA" id="ARBA00009922"/>
    </source>
</evidence>
<evidence type="ECO:0000256" key="4">
    <source>
        <dbReference type="ARBA" id="ARBA00022806"/>
    </source>
</evidence>
<dbReference type="GO" id="GO:0003677">
    <property type="term" value="F:DNA binding"/>
    <property type="evidence" value="ECO:0007669"/>
    <property type="project" value="UniProtKB-KW"/>
</dbReference>
<dbReference type="Pfam" id="PF13361">
    <property type="entry name" value="UvrD_C"/>
    <property type="match status" value="1"/>
</dbReference>
<dbReference type="EMBL" id="ML178833">
    <property type="protein sequence ID" value="TFK99565.1"/>
    <property type="molecule type" value="Genomic_DNA"/>
</dbReference>
<dbReference type="InterPro" id="IPR014016">
    <property type="entry name" value="UvrD-like_ATP-bd"/>
</dbReference>
<evidence type="ECO:0000256" key="6">
    <source>
        <dbReference type="ARBA" id="ARBA00023125"/>
    </source>
</evidence>
<dbReference type="InterPro" id="IPR013986">
    <property type="entry name" value="DExx_box_DNA_helicase_dom_sf"/>
</dbReference>
<accession>A0A5C3QBX0</accession>
<evidence type="ECO:0000313" key="16">
    <source>
        <dbReference type="Proteomes" id="UP000305067"/>
    </source>
</evidence>
<dbReference type="GO" id="GO:0043138">
    <property type="term" value="F:3'-5' DNA helicase activity"/>
    <property type="evidence" value="ECO:0007669"/>
    <property type="project" value="UniProtKB-EC"/>
</dbReference>
<feature type="binding site" evidence="11">
    <location>
        <begin position="33"/>
        <end position="40"/>
    </location>
    <ligand>
        <name>ATP</name>
        <dbReference type="ChEBI" id="CHEBI:30616"/>
    </ligand>
</feature>
<dbReference type="Gene3D" id="3.40.50.300">
    <property type="entry name" value="P-loop containing nucleotide triphosphate hydrolases"/>
    <property type="match status" value="2"/>
</dbReference>
<keyword evidence="3 11" id="KW-0378">Hydrolase</keyword>
<dbReference type="AlphaFoldDB" id="A0A5C3QBX0"/>
<dbReference type="SUPFAM" id="SSF52540">
    <property type="entry name" value="P-loop containing nucleoside triphosphate hydrolases"/>
    <property type="match status" value="1"/>
</dbReference>
<dbReference type="GO" id="GO:0000725">
    <property type="term" value="P:recombinational repair"/>
    <property type="evidence" value="ECO:0007669"/>
    <property type="project" value="TreeGrafter"/>
</dbReference>
<dbReference type="InterPro" id="IPR014017">
    <property type="entry name" value="DNA_helicase_UvrD-like_C"/>
</dbReference>
<name>A0A5C3QBX0_9AGAR</name>
<dbReference type="GO" id="GO:0005634">
    <property type="term" value="C:nucleus"/>
    <property type="evidence" value="ECO:0007669"/>
    <property type="project" value="TreeGrafter"/>
</dbReference>
<keyword evidence="6" id="KW-0238">DNA-binding</keyword>
<feature type="compositionally biased region" description="Low complexity" evidence="12">
    <location>
        <begin position="845"/>
        <end position="863"/>
    </location>
</feature>
<evidence type="ECO:0000313" key="15">
    <source>
        <dbReference type="EMBL" id="TFK99565.1"/>
    </source>
</evidence>
<dbReference type="Gene3D" id="1.10.10.160">
    <property type="match status" value="1"/>
</dbReference>
<evidence type="ECO:0000256" key="10">
    <source>
        <dbReference type="ARBA" id="ARBA00048988"/>
    </source>
</evidence>
<proteinExistence type="inferred from homology"/>
<keyword evidence="16" id="KW-1185">Reference proteome</keyword>